<dbReference type="SMART" id="SM00463">
    <property type="entry name" value="SMR"/>
    <property type="match status" value="1"/>
</dbReference>
<organism evidence="3 4">
    <name type="scientific">Acidihalobacter ferrooxydans</name>
    <dbReference type="NCBI Taxonomy" id="1765967"/>
    <lineage>
        <taxon>Bacteria</taxon>
        <taxon>Pseudomonadati</taxon>
        <taxon>Pseudomonadota</taxon>
        <taxon>Gammaproteobacteria</taxon>
        <taxon>Chromatiales</taxon>
        <taxon>Ectothiorhodospiraceae</taxon>
        <taxon>Acidihalobacter</taxon>
    </lineage>
</organism>
<evidence type="ECO:0000313" key="4">
    <source>
        <dbReference type="Proteomes" id="UP000243807"/>
    </source>
</evidence>
<accession>A0A1P8UL36</accession>
<dbReference type="InterPro" id="IPR036063">
    <property type="entry name" value="Smr_dom_sf"/>
</dbReference>
<keyword evidence="4" id="KW-1185">Reference proteome</keyword>
<evidence type="ECO:0000259" key="2">
    <source>
        <dbReference type="PROSITE" id="PS50828"/>
    </source>
</evidence>
<gene>
    <name evidence="3" type="ORF">BW247_03680</name>
</gene>
<dbReference type="Gene3D" id="3.30.1370.110">
    <property type="match status" value="1"/>
</dbReference>
<feature type="domain" description="Smr" evidence="2">
    <location>
        <begin position="10"/>
        <end position="84"/>
    </location>
</feature>
<reference evidence="3 4" key="1">
    <citation type="submission" date="2017-01" db="EMBL/GenBank/DDBJ databases">
        <title>Draft sequence of Acidihalobacter ferrooxidans strain DSM 14175 (strain V8).</title>
        <authorList>
            <person name="Khaleque H.N."/>
            <person name="Ramsay J.P."/>
            <person name="Murphy R.J.T."/>
            <person name="Kaksonen A.H."/>
            <person name="Boxall N.J."/>
            <person name="Watkin E.L.J."/>
        </authorList>
    </citation>
    <scope>NUCLEOTIDE SEQUENCE [LARGE SCALE GENOMIC DNA]</scope>
    <source>
        <strain evidence="3 4">V8</strain>
    </source>
</reference>
<dbReference type="SUPFAM" id="SSF160443">
    <property type="entry name" value="SMR domain-like"/>
    <property type="match status" value="1"/>
</dbReference>
<evidence type="ECO:0000256" key="1">
    <source>
        <dbReference type="SAM" id="MobiDB-lite"/>
    </source>
</evidence>
<dbReference type="EMBL" id="CP019434">
    <property type="protein sequence ID" value="APZ44533.1"/>
    <property type="molecule type" value="Genomic_DNA"/>
</dbReference>
<dbReference type="AlphaFoldDB" id="A0A1P8UL36"/>
<dbReference type="STRING" id="1765967.BW247_03680"/>
<dbReference type="Pfam" id="PF01713">
    <property type="entry name" value="Smr"/>
    <property type="match status" value="1"/>
</dbReference>
<sequence length="120" mass="13634">MVRLEITDTLDLHHFKPSEVPDLVREYLRECDRLGISEIRIIHGKGKGVLRKIVQDILAADPRVIAYGSANDRSGWGATDARLKISAQPESKQASEPPRSPKTDVGFWQRLKKKLFRSRT</sequence>
<feature type="region of interest" description="Disordered" evidence="1">
    <location>
        <begin position="70"/>
        <end position="105"/>
    </location>
</feature>
<dbReference type="KEGG" id="afy:BW247_03680"/>
<dbReference type="Proteomes" id="UP000243807">
    <property type="component" value="Chromosome"/>
</dbReference>
<proteinExistence type="predicted"/>
<name>A0A1P8UL36_9GAMM</name>
<dbReference type="InterPro" id="IPR002625">
    <property type="entry name" value="Smr_dom"/>
</dbReference>
<evidence type="ECO:0000313" key="3">
    <source>
        <dbReference type="EMBL" id="APZ44533.1"/>
    </source>
</evidence>
<dbReference type="PROSITE" id="PS50828">
    <property type="entry name" value="SMR"/>
    <property type="match status" value="1"/>
</dbReference>
<protein>
    <recommendedName>
        <fullName evidence="2">Smr domain-containing protein</fullName>
    </recommendedName>
</protein>